<dbReference type="AlphaFoldDB" id="A0A5M6CK34"/>
<keyword evidence="1 3" id="KW-0808">Transferase</keyword>
<evidence type="ECO:0000313" key="4">
    <source>
        <dbReference type="Proteomes" id="UP000325141"/>
    </source>
</evidence>
<dbReference type="PANTHER" id="PTHR46401:SF2">
    <property type="entry name" value="GLYCOSYLTRANSFERASE WBBK-RELATED"/>
    <property type="match status" value="1"/>
</dbReference>
<evidence type="ECO:0000313" key="3">
    <source>
        <dbReference type="EMBL" id="KAA5535387.1"/>
    </source>
</evidence>
<evidence type="ECO:0000259" key="2">
    <source>
        <dbReference type="Pfam" id="PF13439"/>
    </source>
</evidence>
<sequence length="408" mass="46425">MNLKILQISSELNVGSVGRISEQIGDLIITEGWESYIAYGREARESKSKSYRIGNKKDLIVHGIYTRLTDKHGFASKDATKSLIEYVDSVNPDIIHLHHLHGYYINIEILFNYLKNRNKPIVWTFHDCWSFTGHCAHYDFVGCEKWKSHCNKCPQLNEYPQSFVDNSFQNFKVKRELFTGVKNIHIVAVSHWIKSQVEQSFLSHLPCDVIQNGVDTTIFKPKELNNFRIKYNLENKKIILGVASPWTEKKGLQIFCNISNQLGENEKVVLVGLSAKQISNLPKNILGIERTTNLNELVELYSTADVFVNPTFEDSFPTTNLEAMACGTPVITFKTGGSVEPISDTTGLIVAKGDEISLVNAIKTVLDNGKEKYSENCIRRIDENFNKNNCFDRYISLYKQISEIKIKG</sequence>
<keyword evidence="4" id="KW-1185">Reference proteome</keyword>
<dbReference type="RefSeq" id="WP_150012300.1">
    <property type="nucleotide sequence ID" value="NZ_VWSG01000005.1"/>
</dbReference>
<protein>
    <submittedName>
        <fullName evidence="3">Glycosyltransferase</fullName>
    </submittedName>
</protein>
<dbReference type="Proteomes" id="UP000325141">
    <property type="component" value="Unassembled WGS sequence"/>
</dbReference>
<comment type="caution">
    <text evidence="3">The sequence shown here is derived from an EMBL/GenBank/DDBJ whole genome shotgun (WGS) entry which is preliminary data.</text>
</comment>
<dbReference type="InterPro" id="IPR028098">
    <property type="entry name" value="Glyco_trans_4-like_N"/>
</dbReference>
<dbReference type="Gene3D" id="3.40.50.2000">
    <property type="entry name" value="Glycogen Phosphorylase B"/>
    <property type="match status" value="2"/>
</dbReference>
<dbReference type="EMBL" id="VWSG01000005">
    <property type="protein sequence ID" value="KAA5535387.1"/>
    <property type="molecule type" value="Genomic_DNA"/>
</dbReference>
<dbReference type="GO" id="GO:0016757">
    <property type="term" value="F:glycosyltransferase activity"/>
    <property type="evidence" value="ECO:0007669"/>
    <property type="project" value="TreeGrafter"/>
</dbReference>
<proteinExistence type="predicted"/>
<accession>A0A5M6CK34</accession>
<organism evidence="3 4">
    <name type="scientific">Paenimyroides baculatum</name>
    <dbReference type="NCBI Taxonomy" id="2608000"/>
    <lineage>
        <taxon>Bacteria</taxon>
        <taxon>Pseudomonadati</taxon>
        <taxon>Bacteroidota</taxon>
        <taxon>Flavobacteriia</taxon>
        <taxon>Flavobacteriales</taxon>
        <taxon>Flavobacteriaceae</taxon>
        <taxon>Paenimyroides</taxon>
    </lineage>
</organism>
<dbReference type="SUPFAM" id="SSF53756">
    <property type="entry name" value="UDP-Glycosyltransferase/glycogen phosphorylase"/>
    <property type="match status" value="1"/>
</dbReference>
<feature type="domain" description="Glycosyltransferase subfamily 4-like N-terminal" evidence="2">
    <location>
        <begin position="57"/>
        <end position="217"/>
    </location>
</feature>
<dbReference type="GO" id="GO:0009103">
    <property type="term" value="P:lipopolysaccharide biosynthetic process"/>
    <property type="evidence" value="ECO:0007669"/>
    <property type="project" value="TreeGrafter"/>
</dbReference>
<reference evidence="3 4" key="1">
    <citation type="submission" date="2019-09" db="EMBL/GenBank/DDBJ databases">
        <title>Genome sequence and assembly of Flavobacterium sp.</title>
        <authorList>
            <person name="Chhetri G."/>
        </authorList>
    </citation>
    <scope>NUCLEOTIDE SEQUENCE [LARGE SCALE GENOMIC DNA]</scope>
    <source>
        <strain evidence="3 4">SNL9</strain>
    </source>
</reference>
<gene>
    <name evidence="3" type="ORF">F0460_08715</name>
</gene>
<name>A0A5M6CK34_9FLAO</name>
<dbReference type="PANTHER" id="PTHR46401">
    <property type="entry name" value="GLYCOSYLTRANSFERASE WBBK-RELATED"/>
    <property type="match status" value="1"/>
</dbReference>
<evidence type="ECO:0000256" key="1">
    <source>
        <dbReference type="ARBA" id="ARBA00022679"/>
    </source>
</evidence>
<dbReference type="Pfam" id="PF13439">
    <property type="entry name" value="Glyco_transf_4"/>
    <property type="match status" value="1"/>
</dbReference>
<dbReference type="Pfam" id="PF13692">
    <property type="entry name" value="Glyco_trans_1_4"/>
    <property type="match status" value="1"/>
</dbReference>